<organism evidence="2 3">
    <name type="scientific">Hymenobacter ginkgonis</name>
    <dbReference type="NCBI Taxonomy" id="2682976"/>
    <lineage>
        <taxon>Bacteria</taxon>
        <taxon>Pseudomonadati</taxon>
        <taxon>Bacteroidota</taxon>
        <taxon>Cytophagia</taxon>
        <taxon>Cytophagales</taxon>
        <taxon>Hymenobacteraceae</taxon>
        <taxon>Hymenobacter</taxon>
    </lineage>
</organism>
<dbReference type="Pfam" id="PF12883">
    <property type="entry name" value="DUF3828"/>
    <property type="match status" value="1"/>
</dbReference>
<dbReference type="EMBL" id="WQKZ01000011">
    <property type="protein sequence ID" value="MVN79196.1"/>
    <property type="molecule type" value="Genomic_DNA"/>
</dbReference>
<feature type="domain" description="DUF3828" evidence="1">
    <location>
        <begin position="38"/>
        <end position="145"/>
    </location>
</feature>
<evidence type="ECO:0000313" key="2">
    <source>
        <dbReference type="EMBL" id="MVN79196.1"/>
    </source>
</evidence>
<gene>
    <name evidence="2" type="ORF">GO988_22930</name>
</gene>
<evidence type="ECO:0000259" key="1">
    <source>
        <dbReference type="Pfam" id="PF12883"/>
    </source>
</evidence>
<evidence type="ECO:0000313" key="3">
    <source>
        <dbReference type="Proteomes" id="UP000441336"/>
    </source>
</evidence>
<dbReference type="Proteomes" id="UP000441336">
    <property type="component" value="Unassembled WGS sequence"/>
</dbReference>
<dbReference type="Gene3D" id="3.10.450.50">
    <property type="match status" value="1"/>
</dbReference>
<reference evidence="2 3" key="1">
    <citation type="submission" date="2019-12" db="EMBL/GenBank/DDBJ databases">
        <title>Hymenobacter sp. HMF4947 Genome sequencing and assembly.</title>
        <authorList>
            <person name="Kang H."/>
            <person name="Cha I."/>
            <person name="Kim H."/>
            <person name="Joh K."/>
        </authorList>
    </citation>
    <scope>NUCLEOTIDE SEQUENCE [LARGE SCALE GENOMIC DNA]</scope>
    <source>
        <strain evidence="2 3">HMF4947</strain>
    </source>
</reference>
<dbReference type="AlphaFoldDB" id="A0A7K1TLG3"/>
<proteinExistence type="predicted"/>
<sequence>MNADIRRIIFCLGWVLLPCYGSSQARPTPADREAGAMLKAFYTAYITGGAQAPTRANLAQSVALQKEYCTASLCRKIQAQYASGHLETDPFLYAQDVDIAWVNTLSVQKDAKVLNGYRVSYRPAPAEKTTIHVTVIKQGKAVKIASIK</sequence>
<name>A0A7K1TLG3_9BACT</name>
<comment type="caution">
    <text evidence="2">The sequence shown here is derived from an EMBL/GenBank/DDBJ whole genome shotgun (WGS) entry which is preliminary data.</text>
</comment>
<accession>A0A7K1TLG3</accession>
<protein>
    <submittedName>
        <fullName evidence="2">DUF3828 domain-containing protein</fullName>
    </submittedName>
</protein>
<keyword evidence="3" id="KW-1185">Reference proteome</keyword>
<dbReference type="InterPro" id="IPR024289">
    <property type="entry name" value="DUF3828"/>
</dbReference>